<evidence type="ECO:0000256" key="2">
    <source>
        <dbReference type="ARBA" id="ARBA00023295"/>
    </source>
</evidence>
<organism evidence="7 8">
    <name type="scientific">Thermomonas carbonis</name>
    <dbReference type="NCBI Taxonomy" id="1463158"/>
    <lineage>
        <taxon>Bacteria</taxon>
        <taxon>Pseudomonadati</taxon>
        <taxon>Pseudomonadota</taxon>
        <taxon>Gammaproteobacteria</taxon>
        <taxon>Lysobacterales</taxon>
        <taxon>Lysobacteraceae</taxon>
        <taxon>Thermomonas</taxon>
    </lineage>
</organism>
<feature type="domain" description="Sialate O-acetylesterase" evidence="5">
    <location>
        <begin position="402"/>
        <end position="524"/>
    </location>
</feature>
<dbReference type="KEGG" id="tcn:H9L16_13165"/>
<dbReference type="InterPro" id="IPR013783">
    <property type="entry name" value="Ig-like_fold"/>
</dbReference>
<keyword evidence="1" id="KW-0378">Hydrolase</keyword>
<dbReference type="Pfam" id="PF03629">
    <property type="entry name" value="SASA"/>
    <property type="match status" value="1"/>
</dbReference>
<reference evidence="7 8" key="1">
    <citation type="submission" date="2020-08" db="EMBL/GenBank/DDBJ databases">
        <title>Genome sequence of Thermomonas carbonis KCTC 42013T.</title>
        <authorList>
            <person name="Hyun D.-W."/>
            <person name="Bae J.-W."/>
        </authorList>
    </citation>
    <scope>NUCLEOTIDE SEQUENCE [LARGE SCALE GENOMIC DNA]</scope>
    <source>
        <strain evidence="7 8">KCTC 42013</strain>
    </source>
</reference>
<dbReference type="RefSeq" id="WP_187552120.1">
    <property type="nucleotide sequence ID" value="NZ_BMZL01000001.1"/>
</dbReference>
<accession>A0A7G9SP27</accession>
<dbReference type="GO" id="GO:0001681">
    <property type="term" value="F:sialate O-acetylesterase activity"/>
    <property type="evidence" value="ECO:0007669"/>
    <property type="project" value="InterPro"/>
</dbReference>
<dbReference type="InterPro" id="IPR005181">
    <property type="entry name" value="SASA"/>
</dbReference>
<dbReference type="Pfam" id="PF13364">
    <property type="entry name" value="BetaGal_ABD2"/>
    <property type="match status" value="1"/>
</dbReference>
<dbReference type="GO" id="GO:0004553">
    <property type="term" value="F:hydrolase activity, hydrolyzing O-glycosyl compounds"/>
    <property type="evidence" value="ECO:0007669"/>
    <property type="project" value="UniProtKB-ARBA"/>
</dbReference>
<evidence type="ECO:0000256" key="4">
    <source>
        <dbReference type="SAM" id="SignalP"/>
    </source>
</evidence>
<feature type="domain" description="Beta-galactosidase jelly roll" evidence="6">
    <location>
        <begin position="245"/>
        <end position="352"/>
    </location>
</feature>
<evidence type="ECO:0000259" key="6">
    <source>
        <dbReference type="Pfam" id="PF13364"/>
    </source>
</evidence>
<proteinExistence type="predicted"/>
<dbReference type="SUPFAM" id="SSF49785">
    <property type="entry name" value="Galactose-binding domain-like"/>
    <property type="match status" value="1"/>
</dbReference>
<dbReference type="Gene3D" id="2.60.120.260">
    <property type="entry name" value="Galactose-binding domain-like"/>
    <property type="match status" value="1"/>
</dbReference>
<evidence type="ECO:0000259" key="5">
    <source>
        <dbReference type="Pfam" id="PF03629"/>
    </source>
</evidence>
<evidence type="ECO:0000313" key="8">
    <source>
        <dbReference type="Proteomes" id="UP000515804"/>
    </source>
</evidence>
<keyword evidence="8" id="KW-1185">Reference proteome</keyword>
<dbReference type="InterPro" id="IPR036514">
    <property type="entry name" value="SGNH_hydro_sf"/>
</dbReference>
<feature type="compositionally biased region" description="Basic and acidic residues" evidence="3">
    <location>
        <begin position="216"/>
        <end position="234"/>
    </location>
</feature>
<evidence type="ECO:0000256" key="3">
    <source>
        <dbReference type="SAM" id="MobiDB-lite"/>
    </source>
</evidence>
<dbReference type="GO" id="GO:0005975">
    <property type="term" value="P:carbohydrate metabolic process"/>
    <property type="evidence" value="ECO:0007669"/>
    <property type="project" value="TreeGrafter"/>
</dbReference>
<sequence>MTRTFVLAMLLAGTPSAHAVELPRMFSDGMVLQRDQPIPVWGRATPGAKVVVTFGGKPVSAVADAKGNWRVTLSAHAAGGPLKMRIDDGSAPVELDDVLVGDVWLASGQSNMEWPLSQTDDADAAIAAANDPLIRHFKIPKSWSSTPQWQLQGGEWVSASPASVGQFSAAAYYMAVELRKATDVPIGIIDSTWGGSRIEAWMDAPTQGLNPADSFEAERKARADDERATAEARRRLAQWPESRADDSGWQAPGLDTSTWASIKVPGIWESQGWAIIDGVAWYRTAFNLSAAEAKAGVTLAVGRIDDSDTTWVNGVQVGQTTLQYNLPRAYAVPASALHAGRNEVAVKVTDLGGGGGVHGVASELHVQLADGSRRPLDGEWRFRIADARLVPADDNKNQFPTLLYNAMIHPLQPYALRGAIWYQGESNAYAVAESLRYRTLFPAMIQQWRTQWQAPSMPFLWVQLASFGSGADTPGESPWSVLRESQSATLALPATAQVVTIDIGDRKDIHPRNKRDVGERLALAARAVAYGESLVHRGPMRRGLRFADHAAIVDFDTGGAVLVARGGGHDVRGFQMAGADRVFHPARARIDGDRVVVHSDSVVTPVAVRYGWRDDAGDADLVNSAGLPASPFRSDDW</sequence>
<keyword evidence="2" id="KW-0326">Glycosidase</keyword>
<dbReference type="InterPro" id="IPR008979">
    <property type="entry name" value="Galactose-bd-like_sf"/>
</dbReference>
<evidence type="ECO:0000313" key="7">
    <source>
        <dbReference type="EMBL" id="QNN69602.1"/>
    </source>
</evidence>
<dbReference type="Gene3D" id="2.60.40.10">
    <property type="entry name" value="Immunoglobulins"/>
    <property type="match status" value="1"/>
</dbReference>
<protein>
    <submittedName>
        <fullName evidence="7">Beta galactosidase jelly roll domain-containing protein</fullName>
    </submittedName>
</protein>
<dbReference type="PANTHER" id="PTHR22901">
    <property type="entry name" value="SIALATE O-ACETYLESTERASE"/>
    <property type="match status" value="1"/>
</dbReference>
<dbReference type="AlphaFoldDB" id="A0A7G9SP27"/>
<dbReference type="EMBL" id="CP060719">
    <property type="protein sequence ID" value="QNN69602.1"/>
    <property type="molecule type" value="Genomic_DNA"/>
</dbReference>
<feature type="region of interest" description="Disordered" evidence="3">
    <location>
        <begin position="216"/>
        <end position="251"/>
    </location>
</feature>
<keyword evidence="4" id="KW-0732">Signal</keyword>
<dbReference type="Proteomes" id="UP000515804">
    <property type="component" value="Chromosome"/>
</dbReference>
<dbReference type="Gene3D" id="3.40.50.1110">
    <property type="entry name" value="SGNH hydrolase"/>
    <property type="match status" value="1"/>
</dbReference>
<dbReference type="InterPro" id="IPR025300">
    <property type="entry name" value="BetaGal_jelly_roll_dom"/>
</dbReference>
<name>A0A7G9SP27_9GAMM</name>
<evidence type="ECO:0000256" key="1">
    <source>
        <dbReference type="ARBA" id="ARBA00022801"/>
    </source>
</evidence>
<feature type="chain" id="PRO_5028954572" evidence="4">
    <location>
        <begin position="20"/>
        <end position="637"/>
    </location>
</feature>
<dbReference type="SUPFAM" id="SSF52266">
    <property type="entry name" value="SGNH hydrolase"/>
    <property type="match status" value="1"/>
</dbReference>
<dbReference type="PANTHER" id="PTHR22901:SF0">
    <property type="entry name" value="SIALATE O-ACETYLESTERASE"/>
    <property type="match status" value="1"/>
</dbReference>
<feature type="signal peptide" evidence="4">
    <location>
        <begin position="1"/>
        <end position="19"/>
    </location>
</feature>
<gene>
    <name evidence="7" type="ORF">H9L16_13165</name>
</gene>
<dbReference type="InterPro" id="IPR039329">
    <property type="entry name" value="SIAE"/>
</dbReference>